<evidence type="ECO:0000259" key="1">
    <source>
        <dbReference type="Pfam" id="PF01425"/>
    </source>
</evidence>
<sequence>MTARPPFTGPDLCSLTAREAIALLKAREVSANELVEAALSRVAQTAPAINAMVTPCPERAGAAAAQADGDTLLAGLPVGIKDLTPVAGVRTTWGTPGLADFVPEASDPLVLRLEQRGAVVLGKTNTPEMGAGANTFNPVFGRTRNPWDTRMNAGGSSGGAAAGLATGETWLSHGSDLGGSLRTPASFCGVVGLRPSPGIAGASGGHDGFSPFGVEGPMARTVADVALFLDAMAGWDARWPISFPPPDTSYLDSCLADPGPLRIAFAPDLGGLAPVDPAMAQALADALARLASPQIGVEEIHPDLPGIETCFRTHRALAMWTGYRQTPKRISDQYKPTLRDNIRQGGTLGVDAIAEAMTTRSRLYDRMRALFETCDVLACPVSGIGPLKAEIEFPPEIAGVASTDYLDWLRFAFLATLCGLPALSLPIGHLPNGLPVGLQLIGKPRGEARLLQIARHLEEQLGLPSRPIDPVVRHGPEA</sequence>
<dbReference type="PANTHER" id="PTHR11895:SF76">
    <property type="entry name" value="INDOLEACETAMIDE HYDROLASE"/>
    <property type="match status" value="1"/>
</dbReference>
<dbReference type="Pfam" id="PF01425">
    <property type="entry name" value="Amidase"/>
    <property type="match status" value="1"/>
</dbReference>
<dbReference type="RefSeq" id="WP_039615506.1">
    <property type="nucleotide sequence ID" value="NZ_CP047166.1"/>
</dbReference>
<organism evidence="2 3">
    <name type="scientific">Ponticoccus alexandrii</name>
    <dbReference type="NCBI Taxonomy" id="1943633"/>
    <lineage>
        <taxon>Bacteria</taxon>
        <taxon>Pseudomonadati</taxon>
        <taxon>Pseudomonadota</taxon>
        <taxon>Alphaproteobacteria</taxon>
        <taxon>Rhodobacterales</taxon>
        <taxon>Roseobacteraceae</taxon>
        <taxon>Ponticoccus</taxon>
    </lineage>
</organism>
<dbReference type="Gene3D" id="3.90.1300.10">
    <property type="entry name" value="Amidase signature (AS) domain"/>
    <property type="match status" value="1"/>
</dbReference>
<gene>
    <name evidence="2" type="ORF">GQA70_17165</name>
</gene>
<dbReference type="SUPFAM" id="SSF75304">
    <property type="entry name" value="Amidase signature (AS) enzymes"/>
    <property type="match status" value="1"/>
</dbReference>
<feature type="domain" description="Amidase" evidence="1">
    <location>
        <begin position="33"/>
        <end position="451"/>
    </location>
</feature>
<evidence type="ECO:0000313" key="2">
    <source>
        <dbReference type="EMBL" id="QRF67880.1"/>
    </source>
</evidence>
<protein>
    <submittedName>
        <fullName evidence="2">Amidase</fullName>
    </submittedName>
</protein>
<dbReference type="PANTHER" id="PTHR11895">
    <property type="entry name" value="TRANSAMIDASE"/>
    <property type="match status" value="1"/>
</dbReference>
<dbReference type="PROSITE" id="PS00571">
    <property type="entry name" value="AMIDASES"/>
    <property type="match status" value="1"/>
</dbReference>
<dbReference type="EMBL" id="CP047166">
    <property type="protein sequence ID" value="QRF67880.1"/>
    <property type="molecule type" value="Genomic_DNA"/>
</dbReference>
<proteinExistence type="predicted"/>
<evidence type="ECO:0000313" key="3">
    <source>
        <dbReference type="Proteomes" id="UP000596387"/>
    </source>
</evidence>
<reference evidence="2 3" key="1">
    <citation type="submission" date="2019-12" db="EMBL/GenBank/DDBJ databases">
        <title>Complete Genome Sequence of a Quorum-Sensing Bacterium,Rhodobacteraceae bacterium C31, Isolated from a marine microalgae symbiotic bacteria.</title>
        <authorList>
            <person name="Zhang Y."/>
        </authorList>
    </citation>
    <scope>NUCLEOTIDE SEQUENCE [LARGE SCALE GENOMIC DNA]</scope>
    <source>
        <strain evidence="2 3">C31</strain>
    </source>
</reference>
<keyword evidence="3" id="KW-1185">Reference proteome</keyword>
<accession>A0ABX7FBE6</accession>
<name>A0ABX7FBE6_9RHOB</name>
<dbReference type="InterPro" id="IPR023631">
    <property type="entry name" value="Amidase_dom"/>
</dbReference>
<dbReference type="InterPro" id="IPR020556">
    <property type="entry name" value="Amidase_CS"/>
</dbReference>
<dbReference type="InterPro" id="IPR000120">
    <property type="entry name" value="Amidase"/>
</dbReference>
<dbReference type="Proteomes" id="UP000596387">
    <property type="component" value="Chromosome"/>
</dbReference>
<dbReference type="InterPro" id="IPR036928">
    <property type="entry name" value="AS_sf"/>
</dbReference>